<dbReference type="AlphaFoldDB" id="A0A4D7B477"/>
<evidence type="ECO:0000256" key="8">
    <source>
        <dbReference type="ARBA" id="ARBA00023186"/>
    </source>
</evidence>
<evidence type="ECO:0000256" key="9">
    <source>
        <dbReference type="ARBA" id="ARBA00030642"/>
    </source>
</evidence>
<dbReference type="Gene3D" id="3.10.50.40">
    <property type="match status" value="1"/>
</dbReference>
<feature type="domain" description="PpiC" evidence="16">
    <location>
        <begin position="306"/>
        <end position="393"/>
    </location>
</feature>
<keyword evidence="7 15" id="KW-0472">Membrane</keyword>
<evidence type="ECO:0000256" key="3">
    <source>
        <dbReference type="ARBA" id="ARBA00022475"/>
    </source>
</evidence>
<keyword evidence="18" id="KW-1185">Reference proteome</keyword>
<keyword evidence="3" id="KW-1003">Cell membrane</keyword>
<dbReference type="GO" id="GO:0005886">
    <property type="term" value="C:plasma membrane"/>
    <property type="evidence" value="ECO:0007669"/>
    <property type="project" value="UniProtKB-SubCell"/>
</dbReference>
<evidence type="ECO:0000256" key="2">
    <source>
        <dbReference type="ARBA" id="ARBA00018370"/>
    </source>
</evidence>
<evidence type="ECO:0000256" key="4">
    <source>
        <dbReference type="ARBA" id="ARBA00022519"/>
    </source>
</evidence>
<keyword evidence="4" id="KW-0997">Cell inner membrane</keyword>
<dbReference type="EMBL" id="CP039690">
    <property type="protein sequence ID" value="QCI68609.1"/>
    <property type="molecule type" value="Genomic_DNA"/>
</dbReference>
<dbReference type="PROSITE" id="PS50198">
    <property type="entry name" value="PPIC_PPIASE_2"/>
    <property type="match status" value="1"/>
</dbReference>
<keyword evidence="8" id="KW-0143">Chaperone</keyword>
<dbReference type="OrthoDB" id="9768393at2"/>
<evidence type="ECO:0000256" key="11">
    <source>
        <dbReference type="ARBA" id="ARBA00038408"/>
    </source>
</evidence>
<evidence type="ECO:0000256" key="5">
    <source>
        <dbReference type="ARBA" id="ARBA00022692"/>
    </source>
</evidence>
<comment type="subcellular location">
    <subcellularLocation>
        <location evidence="1">Cell inner membrane</location>
        <topology evidence="1">Single-pass type II membrane protein</topology>
        <orientation evidence="1">Periplasmic side</orientation>
    </subcellularLocation>
</comment>
<evidence type="ECO:0000256" key="12">
    <source>
        <dbReference type="ARBA" id="ARBA00040743"/>
    </source>
</evidence>
<protein>
    <recommendedName>
        <fullName evidence="2">Parvulin-like PPIase</fullName>
    </recommendedName>
    <alternativeName>
        <fullName evidence="9">Peptidyl-prolyl cis-trans isomerase plp</fullName>
    </alternativeName>
    <alternativeName>
        <fullName evidence="12">Periplasmic chaperone PpiD</fullName>
    </alternativeName>
    <alternativeName>
        <fullName evidence="13">Periplasmic folding chaperone</fullName>
    </alternativeName>
    <alternativeName>
        <fullName evidence="10">Rotamase plp</fullName>
    </alternativeName>
</protein>
<evidence type="ECO:0000259" key="16">
    <source>
        <dbReference type="PROSITE" id="PS50198"/>
    </source>
</evidence>
<keyword evidence="5 15" id="KW-0812">Transmembrane</keyword>
<name>A0A4D7B477_9HYPH</name>
<evidence type="ECO:0000256" key="10">
    <source>
        <dbReference type="ARBA" id="ARBA00031484"/>
    </source>
</evidence>
<dbReference type="PANTHER" id="PTHR47529:SF1">
    <property type="entry name" value="PERIPLASMIC CHAPERONE PPID"/>
    <property type="match status" value="1"/>
</dbReference>
<evidence type="ECO:0000256" key="13">
    <source>
        <dbReference type="ARBA" id="ARBA00042775"/>
    </source>
</evidence>
<dbReference type="InterPro" id="IPR027304">
    <property type="entry name" value="Trigger_fact/SurA_dom_sf"/>
</dbReference>
<dbReference type="KEGG" id="pstg:E8M01_32890"/>
<comment type="similarity">
    <text evidence="11">Belongs to the PpiD chaperone family.</text>
</comment>
<keyword evidence="14" id="KW-0697">Rotamase</keyword>
<sequence>MARFRATARPCPNQGWSLCSANFFGAPRAHAVITGDRTGMLTGIRTTFATGFMRLVLIALMSLLVGSFAIWGIGDIFRGGTSTTLATIGGTQVSQQTFQTMYNREVQNLGRMLGRGVTPDQARSFGIDQRVLSQLVTDATLDERGRQLGLGIDDATIRNRIVTSPSFRGPTGQFDVNTFRELLRQNGFTEQAYIDSERRVAVRQQIAGAISDKLGTPQVLLDAMARYQAETRTAQFVTIGARSAGDVPAPDAATLQTFFDARRAAFRAPEYRKLVMLTLSPEEQAAFVEVPADQIDAEVARLRDTAEKRTVQQITFANAEEAAAASARIKAGLDFAELAKERNISDTDLTLGTLSRAEITDPPVRDATFALAEGTVSEPVRGSFGTVLLRVTKAEPFNAEAMREQARIRLARELGRVAVNDLHDKIERERASGLPLADIASKVGLAVSVVDAVDQSGQDPSGAQLNLVGGAELLPAAFRADVGMENEAVQVRQTGASIWYEVAAITPARDRALDEVKDRVEARWREEEVKNRIAKAATEMTEAVRQGKTLAELAQPLGLEVKTSGALTRTATEGDWGSGAVQTLFVTPKGSVANAPAADGIDRIVFVTLDVALPANAPVDARTQAQLTQSIEDDILGQYIARLQKDFGANVNQTVLRRAIGAGDGG</sequence>
<gene>
    <name evidence="17" type="ORF">E8M01_32890</name>
</gene>
<evidence type="ECO:0000313" key="17">
    <source>
        <dbReference type="EMBL" id="QCI68609.1"/>
    </source>
</evidence>
<feature type="transmembrane region" description="Helical" evidence="15">
    <location>
        <begin position="55"/>
        <end position="74"/>
    </location>
</feature>
<dbReference type="InterPro" id="IPR000297">
    <property type="entry name" value="PPIase_PpiC"/>
</dbReference>
<dbReference type="InterPro" id="IPR046357">
    <property type="entry name" value="PPIase_dom_sf"/>
</dbReference>
<organism evidence="17 18">
    <name type="scientific">Phreatobacter stygius</name>
    <dbReference type="NCBI Taxonomy" id="1940610"/>
    <lineage>
        <taxon>Bacteria</taxon>
        <taxon>Pseudomonadati</taxon>
        <taxon>Pseudomonadota</taxon>
        <taxon>Alphaproteobacteria</taxon>
        <taxon>Hyphomicrobiales</taxon>
        <taxon>Phreatobacteraceae</taxon>
        <taxon>Phreatobacter</taxon>
    </lineage>
</organism>
<dbReference type="GO" id="GO:0003755">
    <property type="term" value="F:peptidyl-prolyl cis-trans isomerase activity"/>
    <property type="evidence" value="ECO:0007669"/>
    <property type="project" value="UniProtKB-KW"/>
</dbReference>
<dbReference type="PANTHER" id="PTHR47529">
    <property type="entry name" value="PEPTIDYL-PROLYL CIS-TRANS ISOMERASE D"/>
    <property type="match status" value="1"/>
</dbReference>
<keyword evidence="14 17" id="KW-0413">Isomerase</keyword>
<dbReference type="SUPFAM" id="SSF54534">
    <property type="entry name" value="FKBP-like"/>
    <property type="match status" value="1"/>
</dbReference>
<proteinExistence type="inferred from homology"/>
<dbReference type="Proteomes" id="UP000298781">
    <property type="component" value="Chromosome"/>
</dbReference>
<evidence type="ECO:0000256" key="7">
    <source>
        <dbReference type="ARBA" id="ARBA00023136"/>
    </source>
</evidence>
<evidence type="ECO:0000256" key="6">
    <source>
        <dbReference type="ARBA" id="ARBA00022989"/>
    </source>
</evidence>
<accession>A0A4D7B477</accession>
<dbReference type="Pfam" id="PF13624">
    <property type="entry name" value="SurA_N_3"/>
    <property type="match status" value="1"/>
</dbReference>
<dbReference type="InterPro" id="IPR052029">
    <property type="entry name" value="PpiD_chaperone"/>
</dbReference>
<evidence type="ECO:0000256" key="15">
    <source>
        <dbReference type="SAM" id="Phobius"/>
    </source>
</evidence>
<evidence type="ECO:0000313" key="18">
    <source>
        <dbReference type="Proteomes" id="UP000298781"/>
    </source>
</evidence>
<evidence type="ECO:0000256" key="1">
    <source>
        <dbReference type="ARBA" id="ARBA00004382"/>
    </source>
</evidence>
<keyword evidence="6 15" id="KW-1133">Transmembrane helix</keyword>
<evidence type="ECO:0000256" key="14">
    <source>
        <dbReference type="PROSITE-ProRule" id="PRU00278"/>
    </source>
</evidence>
<dbReference type="SUPFAM" id="SSF109998">
    <property type="entry name" value="Triger factor/SurA peptide-binding domain-like"/>
    <property type="match status" value="1"/>
</dbReference>
<dbReference type="Pfam" id="PF13145">
    <property type="entry name" value="Rotamase_2"/>
    <property type="match status" value="1"/>
</dbReference>
<reference evidence="17 18" key="1">
    <citation type="submission" date="2019-04" db="EMBL/GenBank/DDBJ databases">
        <title>Phreatobacter aquaticus sp. nov.</title>
        <authorList>
            <person name="Choi A."/>
        </authorList>
    </citation>
    <scope>NUCLEOTIDE SEQUENCE [LARGE SCALE GENOMIC DNA]</scope>
    <source>
        <strain evidence="17 18">KCTC 52518</strain>
    </source>
</reference>